<evidence type="ECO:0000256" key="1">
    <source>
        <dbReference type="ARBA" id="ARBA00004418"/>
    </source>
</evidence>
<evidence type="ECO:0000256" key="3">
    <source>
        <dbReference type="ARBA" id="ARBA00022729"/>
    </source>
</evidence>
<name>A0ABP8PVU0_9ACTN</name>
<comment type="subcellular location">
    <subcellularLocation>
        <location evidence="1">Periplasm</location>
    </subcellularLocation>
</comment>
<dbReference type="Pfam" id="PF09084">
    <property type="entry name" value="NMT1"/>
    <property type="match status" value="1"/>
</dbReference>
<proteinExistence type="inferred from homology"/>
<feature type="domain" description="SsuA/THI5-like" evidence="5">
    <location>
        <begin position="57"/>
        <end position="259"/>
    </location>
</feature>
<accession>A0ABP8PVU0</accession>
<keyword evidence="3 4" id="KW-0732">Signal</keyword>
<sequence length="335" mass="34744">MNRTSRRPRRLVALAVATLAMATATACGGGGDESESGNVKVRVSATDVDKLPFMAVLQLAINKGWFKQQGLDVSIYSGGGGGNTLRVVTSGDADIAIAGGASVVLASSKPAANLKVIAPWFQVNDFSWITAKNGATINGASLGYSTAGSSTELVLKAMQAKAPQDGIKGVSVGAMGDNWTAAKSGKITAGWAMHPFITQKQKTDGARVLVQARDLIGDFPADMVAVNTGFAKKHSAAVSKFLQVADQALQSVAQQPDVAGKELGPLVGVDEATMTDALKQTPETAKAYSLKVDPAALKNLSDMMRGAGQIKAPVDWSKVLDQRYLPAADRAGNLS</sequence>
<comment type="similarity">
    <text evidence="2">Belongs to the bacterial solute-binding protein SsuA/TauA family.</text>
</comment>
<evidence type="ECO:0000313" key="7">
    <source>
        <dbReference type="Proteomes" id="UP001500503"/>
    </source>
</evidence>
<dbReference type="Proteomes" id="UP001500503">
    <property type="component" value="Unassembled WGS sequence"/>
</dbReference>
<evidence type="ECO:0000256" key="4">
    <source>
        <dbReference type="SAM" id="SignalP"/>
    </source>
</evidence>
<dbReference type="Gene3D" id="3.40.190.10">
    <property type="entry name" value="Periplasmic binding protein-like II"/>
    <property type="match status" value="2"/>
</dbReference>
<comment type="caution">
    <text evidence="6">The sequence shown here is derived from an EMBL/GenBank/DDBJ whole genome shotgun (WGS) entry which is preliminary data.</text>
</comment>
<evidence type="ECO:0000259" key="5">
    <source>
        <dbReference type="Pfam" id="PF09084"/>
    </source>
</evidence>
<gene>
    <name evidence="6" type="ORF">GCM10023191_029260</name>
</gene>
<feature type="chain" id="PRO_5046650895" evidence="4">
    <location>
        <begin position="27"/>
        <end position="335"/>
    </location>
</feature>
<keyword evidence="7" id="KW-1185">Reference proteome</keyword>
<dbReference type="PANTHER" id="PTHR30024:SF47">
    <property type="entry name" value="TAURINE-BINDING PERIPLASMIC PROTEIN"/>
    <property type="match status" value="1"/>
</dbReference>
<reference evidence="7" key="1">
    <citation type="journal article" date="2019" name="Int. J. Syst. Evol. Microbiol.">
        <title>The Global Catalogue of Microorganisms (GCM) 10K type strain sequencing project: providing services to taxonomists for standard genome sequencing and annotation.</title>
        <authorList>
            <consortium name="The Broad Institute Genomics Platform"/>
            <consortium name="The Broad Institute Genome Sequencing Center for Infectious Disease"/>
            <person name="Wu L."/>
            <person name="Ma J."/>
        </authorList>
    </citation>
    <scope>NUCLEOTIDE SEQUENCE [LARGE SCALE GENOMIC DNA]</scope>
    <source>
        <strain evidence="7">JCM 17933</strain>
    </source>
</reference>
<dbReference type="RefSeq" id="WP_345463175.1">
    <property type="nucleotide sequence ID" value="NZ_BAABHF010000019.1"/>
</dbReference>
<protein>
    <submittedName>
        <fullName evidence="6">ABC transporter substrate-binding protein</fullName>
    </submittedName>
</protein>
<dbReference type="PANTHER" id="PTHR30024">
    <property type="entry name" value="ALIPHATIC SULFONATES-BINDING PROTEIN-RELATED"/>
    <property type="match status" value="1"/>
</dbReference>
<dbReference type="PROSITE" id="PS51257">
    <property type="entry name" value="PROKAR_LIPOPROTEIN"/>
    <property type="match status" value="1"/>
</dbReference>
<dbReference type="EMBL" id="BAABHF010000019">
    <property type="protein sequence ID" value="GAA4492804.1"/>
    <property type="molecule type" value="Genomic_DNA"/>
</dbReference>
<feature type="signal peptide" evidence="4">
    <location>
        <begin position="1"/>
        <end position="26"/>
    </location>
</feature>
<dbReference type="InterPro" id="IPR015168">
    <property type="entry name" value="SsuA/THI5"/>
</dbReference>
<evidence type="ECO:0000256" key="2">
    <source>
        <dbReference type="ARBA" id="ARBA00010742"/>
    </source>
</evidence>
<organism evidence="6 7">
    <name type="scientific">Actinoallomurus oryzae</name>
    <dbReference type="NCBI Taxonomy" id="502180"/>
    <lineage>
        <taxon>Bacteria</taxon>
        <taxon>Bacillati</taxon>
        <taxon>Actinomycetota</taxon>
        <taxon>Actinomycetes</taxon>
        <taxon>Streptosporangiales</taxon>
        <taxon>Thermomonosporaceae</taxon>
        <taxon>Actinoallomurus</taxon>
    </lineage>
</organism>
<dbReference type="SUPFAM" id="SSF53850">
    <property type="entry name" value="Periplasmic binding protein-like II"/>
    <property type="match status" value="1"/>
</dbReference>
<evidence type="ECO:0000313" key="6">
    <source>
        <dbReference type="EMBL" id="GAA4492804.1"/>
    </source>
</evidence>